<dbReference type="PANTHER" id="PTHR43137:SF1">
    <property type="entry name" value="DIHYDROOROTASE"/>
    <property type="match status" value="1"/>
</dbReference>
<dbReference type="PANTHER" id="PTHR43137">
    <property type="entry name" value="DIHYDROOROTASE"/>
    <property type="match status" value="1"/>
</dbReference>
<evidence type="ECO:0000256" key="1">
    <source>
        <dbReference type="ARBA" id="ARBA00004880"/>
    </source>
</evidence>
<evidence type="ECO:0000256" key="5">
    <source>
        <dbReference type="ARBA" id="ARBA00022801"/>
    </source>
</evidence>
<evidence type="ECO:0000259" key="8">
    <source>
        <dbReference type="Pfam" id="PF04909"/>
    </source>
</evidence>
<evidence type="ECO:0000256" key="4">
    <source>
        <dbReference type="ARBA" id="ARBA00022723"/>
    </source>
</evidence>
<feature type="domain" description="Amidohydrolase-related" evidence="8">
    <location>
        <begin position="76"/>
        <end position="169"/>
    </location>
</feature>
<dbReference type="AlphaFoldDB" id="A0AAD9G7A4"/>
<dbReference type="HAMAP" id="MF_00219">
    <property type="entry name" value="PyrC_classII"/>
    <property type="match status" value="1"/>
</dbReference>
<dbReference type="GO" id="GO:0046872">
    <property type="term" value="F:metal ion binding"/>
    <property type="evidence" value="ECO:0007669"/>
    <property type="project" value="UniProtKB-KW"/>
</dbReference>
<keyword evidence="5" id="KW-0378">Hydrolase</keyword>
<evidence type="ECO:0000313" key="9">
    <source>
        <dbReference type="EMBL" id="KAK1933137.1"/>
    </source>
</evidence>
<accession>A0AAD9G7A4</accession>
<keyword evidence="4" id="KW-0479">Metal-binding</keyword>
<dbReference type="InterPro" id="IPR032466">
    <property type="entry name" value="Metal_Hydrolase"/>
</dbReference>
<dbReference type="Gene3D" id="3.20.20.140">
    <property type="entry name" value="Metal-dependent hydrolases"/>
    <property type="match status" value="1"/>
</dbReference>
<evidence type="ECO:0000313" key="10">
    <source>
        <dbReference type="Proteomes" id="UP001195914"/>
    </source>
</evidence>
<reference evidence="9" key="1">
    <citation type="journal article" date="2014" name="Nucleic Acids Res.">
        <title>The evolutionary dynamics of variant antigen genes in Babesia reveal a history of genomic innovation underlying host-parasite interaction.</title>
        <authorList>
            <person name="Jackson A.P."/>
            <person name="Otto T.D."/>
            <person name="Darby A."/>
            <person name="Ramaprasad A."/>
            <person name="Xia D."/>
            <person name="Echaide I.E."/>
            <person name="Farber M."/>
            <person name="Gahlot S."/>
            <person name="Gamble J."/>
            <person name="Gupta D."/>
            <person name="Gupta Y."/>
            <person name="Jackson L."/>
            <person name="Malandrin L."/>
            <person name="Malas T.B."/>
            <person name="Moussa E."/>
            <person name="Nair M."/>
            <person name="Reid A.J."/>
            <person name="Sanders M."/>
            <person name="Sharma J."/>
            <person name="Tracey A."/>
            <person name="Quail M.A."/>
            <person name="Weir W."/>
            <person name="Wastling J.M."/>
            <person name="Hall N."/>
            <person name="Willadsen P."/>
            <person name="Lingelbach K."/>
            <person name="Shiels B."/>
            <person name="Tait A."/>
            <person name="Berriman M."/>
            <person name="Allred D.R."/>
            <person name="Pain A."/>
        </authorList>
    </citation>
    <scope>NUCLEOTIDE SEQUENCE</scope>
    <source>
        <strain evidence="9">1802A</strain>
    </source>
</reference>
<dbReference type="Pfam" id="PF04909">
    <property type="entry name" value="Amidohydro_2"/>
    <property type="match status" value="1"/>
</dbReference>
<evidence type="ECO:0000256" key="6">
    <source>
        <dbReference type="ARBA" id="ARBA00022833"/>
    </source>
</evidence>
<name>A0AAD9G7A4_BABDI</name>
<keyword evidence="6" id="KW-0862">Zinc</keyword>
<protein>
    <recommendedName>
        <fullName evidence="3">dihydroorotase</fullName>
        <ecNumber evidence="3">3.5.2.3</ecNumber>
    </recommendedName>
</protein>
<dbReference type="EMBL" id="JAHBMH010000073">
    <property type="protein sequence ID" value="KAK1933137.1"/>
    <property type="molecule type" value="Genomic_DNA"/>
</dbReference>
<keyword evidence="10" id="KW-1185">Reference proteome</keyword>
<dbReference type="NCBIfam" id="TIGR00856">
    <property type="entry name" value="pyrC_dimer"/>
    <property type="match status" value="1"/>
</dbReference>
<dbReference type="GO" id="GO:0005737">
    <property type="term" value="C:cytoplasm"/>
    <property type="evidence" value="ECO:0007669"/>
    <property type="project" value="TreeGrafter"/>
</dbReference>
<dbReference type="SUPFAM" id="SSF51556">
    <property type="entry name" value="Metallo-dependent hydrolases"/>
    <property type="match status" value="1"/>
</dbReference>
<dbReference type="Proteomes" id="UP001195914">
    <property type="component" value="Unassembled WGS sequence"/>
</dbReference>
<dbReference type="GO" id="GO:0006221">
    <property type="term" value="P:pyrimidine nucleotide biosynthetic process"/>
    <property type="evidence" value="ECO:0007669"/>
    <property type="project" value="UniProtKB-KW"/>
</dbReference>
<comment type="similarity">
    <text evidence="2">Belongs to the metallo-dependent hydrolases superfamily. DHOase family. Class II DHOase subfamily.</text>
</comment>
<keyword evidence="7" id="KW-0665">Pyrimidine biosynthesis</keyword>
<evidence type="ECO:0000256" key="7">
    <source>
        <dbReference type="ARBA" id="ARBA00022975"/>
    </source>
</evidence>
<sequence length="346" mass="38707">MMRIPFADDLHCHLRQGDMMALVTRYIIQGGCDRVLVMPNTTPPITTCAQAGAYRRQLLDIEPNVDFLMTLYLSDKVTPDDLHNYAKENNVQGIKCYPVGTTTNSQHGFKSLEEFYPLFSEMERLGLSLHIHGEQPGASPLCAEQQFITHVENVARAFPKLKVVAEHISTKQSIEAVQRIHNLGASVTPHHIFITVDDVLSDTRGVTLDNITDFVKDPHLYCKPLAKSVEDRDAIRQAIKSKSEKLFLGSDSAPHSLVSKQGKTPPAGVFTQPFIMNYLATAFKQLDCFEYLEAFACKNGAMFLGLPPKQTRWLQVVEDETVTVPDTIENILVPFMAGKQIVKTVY</sequence>
<dbReference type="InterPro" id="IPR006680">
    <property type="entry name" value="Amidohydro-rel"/>
</dbReference>
<reference evidence="9" key="2">
    <citation type="submission" date="2021-05" db="EMBL/GenBank/DDBJ databases">
        <authorList>
            <person name="Pain A."/>
        </authorList>
    </citation>
    <scope>NUCLEOTIDE SEQUENCE</scope>
    <source>
        <strain evidence="9">1802A</strain>
    </source>
</reference>
<dbReference type="InterPro" id="IPR004721">
    <property type="entry name" value="DHOdimr"/>
</dbReference>
<comment type="pathway">
    <text evidence="1">Pyrimidine metabolism; UMP biosynthesis via de novo pathway; (S)-dihydroorotate from bicarbonate: step 3/3.</text>
</comment>
<dbReference type="GO" id="GO:0004151">
    <property type="term" value="F:dihydroorotase activity"/>
    <property type="evidence" value="ECO:0007669"/>
    <property type="project" value="UniProtKB-EC"/>
</dbReference>
<dbReference type="EC" id="3.5.2.3" evidence="3"/>
<proteinExistence type="inferred from homology"/>
<dbReference type="GO" id="GO:0006207">
    <property type="term" value="P:'de novo' pyrimidine nucleobase biosynthetic process"/>
    <property type="evidence" value="ECO:0007669"/>
    <property type="project" value="TreeGrafter"/>
</dbReference>
<evidence type="ECO:0000256" key="2">
    <source>
        <dbReference type="ARBA" id="ARBA00005631"/>
    </source>
</evidence>
<organism evidence="9 10">
    <name type="scientific">Babesia divergens</name>
    <dbReference type="NCBI Taxonomy" id="32595"/>
    <lineage>
        <taxon>Eukaryota</taxon>
        <taxon>Sar</taxon>
        <taxon>Alveolata</taxon>
        <taxon>Apicomplexa</taxon>
        <taxon>Aconoidasida</taxon>
        <taxon>Piroplasmida</taxon>
        <taxon>Babesiidae</taxon>
        <taxon>Babesia</taxon>
    </lineage>
</organism>
<dbReference type="PROSITE" id="PS00483">
    <property type="entry name" value="DIHYDROOROTASE_2"/>
    <property type="match status" value="1"/>
</dbReference>
<gene>
    <name evidence="9" type="ORF">X943_002348</name>
</gene>
<dbReference type="PIRSF" id="PIRSF001237">
    <property type="entry name" value="DHOdimr"/>
    <property type="match status" value="1"/>
</dbReference>
<comment type="caution">
    <text evidence="9">The sequence shown here is derived from an EMBL/GenBank/DDBJ whole genome shotgun (WGS) entry which is preliminary data.</text>
</comment>
<evidence type="ECO:0000256" key="3">
    <source>
        <dbReference type="ARBA" id="ARBA00012860"/>
    </source>
</evidence>
<dbReference type="InterPro" id="IPR002195">
    <property type="entry name" value="Dihydroorotase_CS"/>
</dbReference>